<proteinExistence type="predicted"/>
<dbReference type="AlphaFoldDB" id="A0A5N6UKB1"/>
<feature type="region of interest" description="Disordered" evidence="1">
    <location>
        <begin position="1"/>
        <end position="50"/>
    </location>
</feature>
<dbReference type="Proteomes" id="UP000326950">
    <property type="component" value="Unassembled WGS sequence"/>
</dbReference>
<name>A0A5N6UKB1_ASPTM</name>
<evidence type="ECO:0000256" key="1">
    <source>
        <dbReference type="SAM" id="MobiDB-lite"/>
    </source>
</evidence>
<feature type="compositionally biased region" description="Basic and acidic residues" evidence="1">
    <location>
        <begin position="12"/>
        <end position="31"/>
    </location>
</feature>
<dbReference type="EMBL" id="ML738682">
    <property type="protein sequence ID" value="KAE8159044.1"/>
    <property type="molecule type" value="Genomic_DNA"/>
</dbReference>
<gene>
    <name evidence="2" type="ORF">BDV40DRAFT_249147</name>
</gene>
<sequence length="90" mass="10220">MTMTVGAVESNLSHKRDNGEAVRQREEKGEKEQDEADETGERNNGRKDFWTGPEAAIFNVMYVSIHENTRIEVSMELTHTYLPNYAGSTN</sequence>
<feature type="compositionally biased region" description="Basic and acidic residues" evidence="1">
    <location>
        <begin position="39"/>
        <end position="49"/>
    </location>
</feature>
<evidence type="ECO:0000313" key="3">
    <source>
        <dbReference type="Proteomes" id="UP000326950"/>
    </source>
</evidence>
<keyword evidence="3" id="KW-1185">Reference proteome</keyword>
<evidence type="ECO:0000313" key="2">
    <source>
        <dbReference type="EMBL" id="KAE8159044.1"/>
    </source>
</evidence>
<accession>A0A5N6UKB1</accession>
<protein>
    <submittedName>
        <fullName evidence="2">Uncharacterized protein</fullName>
    </submittedName>
</protein>
<reference evidence="2 3" key="1">
    <citation type="submission" date="2019-04" db="EMBL/GenBank/DDBJ databases">
        <title>Friends and foes A comparative genomics study of 23 Aspergillus species from section Flavi.</title>
        <authorList>
            <consortium name="DOE Joint Genome Institute"/>
            <person name="Kjaerbolling I."/>
            <person name="Vesth T."/>
            <person name="Frisvad J.C."/>
            <person name="Nybo J.L."/>
            <person name="Theobald S."/>
            <person name="Kildgaard S."/>
            <person name="Isbrandt T."/>
            <person name="Kuo A."/>
            <person name="Sato A."/>
            <person name="Lyhne E.K."/>
            <person name="Kogle M.E."/>
            <person name="Wiebenga A."/>
            <person name="Kun R.S."/>
            <person name="Lubbers R.J."/>
            <person name="Makela M.R."/>
            <person name="Barry K."/>
            <person name="Chovatia M."/>
            <person name="Clum A."/>
            <person name="Daum C."/>
            <person name="Haridas S."/>
            <person name="He G."/>
            <person name="LaButti K."/>
            <person name="Lipzen A."/>
            <person name="Mondo S."/>
            <person name="Riley R."/>
            <person name="Salamov A."/>
            <person name="Simmons B.A."/>
            <person name="Magnuson J.K."/>
            <person name="Henrissat B."/>
            <person name="Mortensen U.H."/>
            <person name="Larsen T.O."/>
            <person name="Devries R.P."/>
            <person name="Grigoriev I.V."/>
            <person name="Machida M."/>
            <person name="Baker S.E."/>
            <person name="Andersen M.R."/>
        </authorList>
    </citation>
    <scope>NUCLEOTIDE SEQUENCE [LARGE SCALE GENOMIC DNA]</scope>
    <source>
        <strain evidence="2 3">CBS 117626</strain>
    </source>
</reference>
<organism evidence="2 3">
    <name type="scientific">Aspergillus tamarii</name>
    <dbReference type="NCBI Taxonomy" id="41984"/>
    <lineage>
        <taxon>Eukaryota</taxon>
        <taxon>Fungi</taxon>
        <taxon>Dikarya</taxon>
        <taxon>Ascomycota</taxon>
        <taxon>Pezizomycotina</taxon>
        <taxon>Eurotiomycetes</taxon>
        <taxon>Eurotiomycetidae</taxon>
        <taxon>Eurotiales</taxon>
        <taxon>Aspergillaceae</taxon>
        <taxon>Aspergillus</taxon>
        <taxon>Aspergillus subgen. Circumdati</taxon>
    </lineage>
</organism>